<keyword evidence="5" id="KW-0964">Secreted</keyword>
<evidence type="ECO:0000256" key="3">
    <source>
        <dbReference type="ARBA" id="ARBA00019589"/>
    </source>
</evidence>
<dbReference type="GO" id="GO:0007218">
    <property type="term" value="P:neuropeptide signaling pathway"/>
    <property type="evidence" value="ECO:0007669"/>
    <property type="project" value="InterPro"/>
</dbReference>
<gene>
    <name evidence="9" type="ORF">GWI33_016177</name>
</gene>
<name>A0A834I0L2_RHYFE</name>
<proteinExistence type="inferred from homology"/>
<dbReference type="PANTHER" id="PTHR12738:SF0">
    <property type="entry name" value="NEUROENDOCRINE PROTEIN 7B2"/>
    <property type="match status" value="1"/>
</dbReference>
<comment type="caution">
    <text evidence="9">The sequence shown here is derived from an EMBL/GenBank/DDBJ whole genome shotgun (WGS) entry which is preliminary data.</text>
</comment>
<keyword evidence="4" id="KW-0813">Transport</keyword>
<dbReference type="GO" id="GO:0046883">
    <property type="term" value="P:regulation of hormone secretion"/>
    <property type="evidence" value="ECO:0007669"/>
    <property type="project" value="TreeGrafter"/>
</dbReference>
<dbReference type="AlphaFoldDB" id="A0A834I0L2"/>
<dbReference type="PANTHER" id="PTHR12738">
    <property type="entry name" value="NEUROENDOCRINE PROTEIN 7B2"/>
    <property type="match status" value="1"/>
</dbReference>
<sequence>MKLIRSTQRCFWGTFSALWVEEMKFVILLLVPLSGVLCYLPNGKESYLTSIFLRDLVNRINGKQDLRNGEISYLDLTDGLPLDTRTLTRDLEEEQMFPLDYDSLGDINMHPSIRDQEYLQHSSLWGNQYISGGSGDGNQILTPGLKINKQEIKTDATLPAYCNPPNPCPVGYTEEQGCLEDFENTAAYSRSYQAMQDCMCDTEHMFDCPSASNPMEDPMDVARVDFGRLLQQSLKMNQYPHKNLVAKKYHTTDKANANPFLEGEKLPVAAKKGTNMY</sequence>
<keyword evidence="7" id="KW-1015">Disulfide bond</keyword>
<evidence type="ECO:0000313" key="9">
    <source>
        <dbReference type="EMBL" id="KAF7270874.1"/>
    </source>
</evidence>
<evidence type="ECO:0000313" key="10">
    <source>
        <dbReference type="Proteomes" id="UP000625711"/>
    </source>
</evidence>
<keyword evidence="6" id="KW-0732">Signal</keyword>
<dbReference type="GO" id="GO:0005576">
    <property type="term" value="C:extracellular region"/>
    <property type="evidence" value="ECO:0007669"/>
    <property type="project" value="UniProtKB-SubCell"/>
</dbReference>
<dbReference type="Proteomes" id="UP000625711">
    <property type="component" value="Unassembled WGS sequence"/>
</dbReference>
<dbReference type="GO" id="GO:0030234">
    <property type="term" value="F:enzyme regulator activity"/>
    <property type="evidence" value="ECO:0007669"/>
    <property type="project" value="TreeGrafter"/>
</dbReference>
<organism evidence="9 10">
    <name type="scientific">Rhynchophorus ferrugineus</name>
    <name type="common">Red palm weevil</name>
    <name type="synonym">Curculio ferrugineus</name>
    <dbReference type="NCBI Taxonomy" id="354439"/>
    <lineage>
        <taxon>Eukaryota</taxon>
        <taxon>Metazoa</taxon>
        <taxon>Ecdysozoa</taxon>
        <taxon>Arthropoda</taxon>
        <taxon>Hexapoda</taxon>
        <taxon>Insecta</taxon>
        <taxon>Pterygota</taxon>
        <taxon>Neoptera</taxon>
        <taxon>Endopterygota</taxon>
        <taxon>Coleoptera</taxon>
        <taxon>Polyphaga</taxon>
        <taxon>Cucujiformia</taxon>
        <taxon>Curculionidae</taxon>
        <taxon>Dryophthorinae</taxon>
        <taxon>Rhynchophorus</taxon>
    </lineage>
</organism>
<evidence type="ECO:0000256" key="7">
    <source>
        <dbReference type="ARBA" id="ARBA00023157"/>
    </source>
</evidence>
<evidence type="ECO:0000256" key="5">
    <source>
        <dbReference type="ARBA" id="ARBA00022525"/>
    </source>
</evidence>
<dbReference type="InterPro" id="IPR007945">
    <property type="entry name" value="Secretogranin_V"/>
</dbReference>
<reference evidence="9" key="1">
    <citation type="submission" date="2020-08" db="EMBL/GenBank/DDBJ databases">
        <title>Genome sequencing and assembly of the red palm weevil Rhynchophorus ferrugineus.</title>
        <authorList>
            <person name="Dias G.B."/>
            <person name="Bergman C.M."/>
            <person name="Manee M."/>
        </authorList>
    </citation>
    <scope>NUCLEOTIDE SEQUENCE</scope>
    <source>
        <strain evidence="9">AA-2017</strain>
        <tissue evidence="9">Whole larva</tissue>
    </source>
</reference>
<comment type="subcellular location">
    <subcellularLocation>
        <location evidence="1">Secreted</location>
    </subcellularLocation>
</comment>
<protein>
    <recommendedName>
        <fullName evidence="3">Neuroendocrine protein 7B2</fullName>
    </recommendedName>
</protein>
<dbReference type="GO" id="GO:0030141">
    <property type="term" value="C:secretory granule"/>
    <property type="evidence" value="ECO:0007669"/>
    <property type="project" value="InterPro"/>
</dbReference>
<evidence type="ECO:0000256" key="8">
    <source>
        <dbReference type="ARBA" id="ARBA00023186"/>
    </source>
</evidence>
<comment type="similarity">
    <text evidence="2">Belongs to the 7B2 family.</text>
</comment>
<keyword evidence="8" id="KW-0143">Chaperone</keyword>
<dbReference type="OrthoDB" id="9922675at2759"/>
<accession>A0A834I0L2</accession>
<keyword evidence="10" id="KW-1185">Reference proteome</keyword>
<evidence type="ECO:0000256" key="1">
    <source>
        <dbReference type="ARBA" id="ARBA00004613"/>
    </source>
</evidence>
<evidence type="ECO:0000256" key="6">
    <source>
        <dbReference type="ARBA" id="ARBA00022729"/>
    </source>
</evidence>
<evidence type="ECO:0000256" key="2">
    <source>
        <dbReference type="ARBA" id="ARBA00006348"/>
    </source>
</evidence>
<dbReference type="EMBL" id="JAACXV010014049">
    <property type="protein sequence ID" value="KAF7270874.1"/>
    <property type="molecule type" value="Genomic_DNA"/>
</dbReference>
<dbReference type="Pfam" id="PF05281">
    <property type="entry name" value="Secretogranin_V"/>
    <property type="match status" value="1"/>
</dbReference>
<evidence type="ECO:0000256" key="4">
    <source>
        <dbReference type="ARBA" id="ARBA00022448"/>
    </source>
</evidence>